<dbReference type="InParanoid" id="A0A0C3FVH2"/>
<evidence type="ECO:0000313" key="2">
    <source>
        <dbReference type="EMBL" id="KIM88465.1"/>
    </source>
</evidence>
<dbReference type="HOGENOM" id="CLU_1845834_0_0_1"/>
<gene>
    <name evidence="2" type="ORF">PILCRDRAFT_3446</name>
</gene>
<feature type="region of interest" description="Disordered" evidence="1">
    <location>
        <begin position="69"/>
        <end position="89"/>
    </location>
</feature>
<proteinExistence type="predicted"/>
<name>A0A0C3FVH2_PILCF</name>
<evidence type="ECO:0000313" key="3">
    <source>
        <dbReference type="Proteomes" id="UP000054166"/>
    </source>
</evidence>
<reference evidence="2 3" key="1">
    <citation type="submission" date="2014-04" db="EMBL/GenBank/DDBJ databases">
        <authorList>
            <consortium name="DOE Joint Genome Institute"/>
            <person name="Kuo A."/>
            <person name="Tarkka M."/>
            <person name="Buscot F."/>
            <person name="Kohler A."/>
            <person name="Nagy L.G."/>
            <person name="Floudas D."/>
            <person name="Copeland A."/>
            <person name="Barry K.W."/>
            <person name="Cichocki N."/>
            <person name="Veneault-Fourrey C."/>
            <person name="LaButti K."/>
            <person name="Lindquist E.A."/>
            <person name="Lipzen A."/>
            <person name="Lundell T."/>
            <person name="Morin E."/>
            <person name="Murat C."/>
            <person name="Sun H."/>
            <person name="Tunlid A."/>
            <person name="Henrissat B."/>
            <person name="Grigoriev I.V."/>
            <person name="Hibbett D.S."/>
            <person name="Martin F."/>
            <person name="Nordberg H.P."/>
            <person name="Cantor M.N."/>
            <person name="Hua S.X."/>
        </authorList>
    </citation>
    <scope>NUCLEOTIDE SEQUENCE [LARGE SCALE GENOMIC DNA]</scope>
    <source>
        <strain evidence="2 3">F 1598</strain>
    </source>
</reference>
<organism evidence="2 3">
    <name type="scientific">Piloderma croceum (strain F 1598)</name>
    <dbReference type="NCBI Taxonomy" id="765440"/>
    <lineage>
        <taxon>Eukaryota</taxon>
        <taxon>Fungi</taxon>
        <taxon>Dikarya</taxon>
        <taxon>Basidiomycota</taxon>
        <taxon>Agaricomycotina</taxon>
        <taxon>Agaricomycetes</taxon>
        <taxon>Agaricomycetidae</taxon>
        <taxon>Atheliales</taxon>
        <taxon>Atheliaceae</taxon>
        <taxon>Piloderma</taxon>
    </lineage>
</organism>
<dbReference type="AlphaFoldDB" id="A0A0C3FVH2"/>
<evidence type="ECO:0000256" key="1">
    <source>
        <dbReference type="SAM" id="MobiDB-lite"/>
    </source>
</evidence>
<dbReference type="Proteomes" id="UP000054166">
    <property type="component" value="Unassembled WGS sequence"/>
</dbReference>
<sequence>MESISADEEPLTSGRPTLEKFAAYWRSPALKRQLKRVEKGKIDLEGVTYRTMAVAIRERVGSLCLHRPSRSASAVDSHPHSKDDITVIGTVNPPPVTLTCFRTDPVSDHLAPVEHVTLSRWSTTPEIHLPRHSGDKWET</sequence>
<reference evidence="3" key="2">
    <citation type="submission" date="2015-01" db="EMBL/GenBank/DDBJ databases">
        <title>Evolutionary Origins and Diversification of the Mycorrhizal Mutualists.</title>
        <authorList>
            <consortium name="DOE Joint Genome Institute"/>
            <consortium name="Mycorrhizal Genomics Consortium"/>
            <person name="Kohler A."/>
            <person name="Kuo A."/>
            <person name="Nagy L.G."/>
            <person name="Floudas D."/>
            <person name="Copeland A."/>
            <person name="Barry K.W."/>
            <person name="Cichocki N."/>
            <person name="Veneault-Fourrey C."/>
            <person name="LaButti K."/>
            <person name="Lindquist E.A."/>
            <person name="Lipzen A."/>
            <person name="Lundell T."/>
            <person name="Morin E."/>
            <person name="Murat C."/>
            <person name="Riley R."/>
            <person name="Ohm R."/>
            <person name="Sun H."/>
            <person name="Tunlid A."/>
            <person name="Henrissat B."/>
            <person name="Grigoriev I.V."/>
            <person name="Hibbett D.S."/>
            <person name="Martin F."/>
        </authorList>
    </citation>
    <scope>NUCLEOTIDE SEQUENCE [LARGE SCALE GENOMIC DNA]</scope>
    <source>
        <strain evidence="3">F 1598</strain>
    </source>
</reference>
<protein>
    <submittedName>
        <fullName evidence="2">Uncharacterized protein</fullName>
    </submittedName>
</protein>
<dbReference type="EMBL" id="KN832977">
    <property type="protein sequence ID" value="KIM88465.1"/>
    <property type="molecule type" value="Genomic_DNA"/>
</dbReference>
<accession>A0A0C3FVH2</accession>
<keyword evidence="3" id="KW-1185">Reference proteome</keyword>